<feature type="compositionally biased region" description="Basic and acidic residues" evidence="1">
    <location>
        <begin position="358"/>
        <end position="371"/>
    </location>
</feature>
<proteinExistence type="predicted"/>
<feature type="compositionally biased region" description="Basic residues" evidence="1">
    <location>
        <begin position="331"/>
        <end position="343"/>
    </location>
</feature>
<gene>
    <name evidence="3" type="ORF">MPDQ_003141</name>
</gene>
<dbReference type="GO" id="GO:0005829">
    <property type="term" value="C:cytosol"/>
    <property type="evidence" value="ECO:0007669"/>
    <property type="project" value="TreeGrafter"/>
</dbReference>
<dbReference type="EMBL" id="VIFY01000201">
    <property type="protein sequence ID" value="TQB68628.1"/>
    <property type="molecule type" value="Genomic_DNA"/>
</dbReference>
<comment type="caution">
    <text evidence="3">The sequence shown here is derived from an EMBL/GenBank/DDBJ whole genome shotgun (WGS) entry which is preliminary data.</text>
</comment>
<dbReference type="InterPro" id="IPR001394">
    <property type="entry name" value="Peptidase_C19_UCH"/>
</dbReference>
<evidence type="ECO:0000313" key="3">
    <source>
        <dbReference type="EMBL" id="TQB68628.1"/>
    </source>
</evidence>
<dbReference type="InterPro" id="IPR050164">
    <property type="entry name" value="Peptidase_C19"/>
</dbReference>
<dbReference type="InterPro" id="IPR028889">
    <property type="entry name" value="USP"/>
</dbReference>
<dbReference type="SUPFAM" id="SSF54001">
    <property type="entry name" value="Cysteine proteinases"/>
    <property type="match status" value="1"/>
</dbReference>
<sequence length="388" mass="45142">MESFWAEVRRTWDKDPNEQQDVPEFMGRLIQRFCESWPERLNPVLRNYVEKRYICPACGESGRRIGQVEELSMLFAGIPVIPPGIARHKLTVVGAIENLMHDNVSVEMCTRCRTEHFHIRESLTHAPSTLLVQLNRIVDYSTLEKSLEQLYFDETLPIPAALYDERMQKRVESSLYELYAVIFHQGNTSKQGHYTAAVKAHHGRWRFVNDNKVKEVSFEDISDEQRRRDVYVLAYRRVSPVPDFPEDWSRVWLQAEAELSGVKFAEKINVSIRLPLDFPGLWPDQRKFTLKIPSLQLLFPDTCEALQGHGKIMVKRWDARTPLNSGALNSRKGRKRKIRKRIKSPTLDDAAKSKGVTKMKDGKTKKQETTRVEPIQTRSRTRVLQQRQ</sequence>
<dbReference type="InterPro" id="IPR018200">
    <property type="entry name" value="USP_CS"/>
</dbReference>
<organism evidence="3 4">
    <name type="scientific">Monascus purpureus</name>
    <name type="common">Red mold</name>
    <name type="synonym">Monascus anka</name>
    <dbReference type="NCBI Taxonomy" id="5098"/>
    <lineage>
        <taxon>Eukaryota</taxon>
        <taxon>Fungi</taxon>
        <taxon>Dikarya</taxon>
        <taxon>Ascomycota</taxon>
        <taxon>Pezizomycotina</taxon>
        <taxon>Eurotiomycetes</taxon>
        <taxon>Eurotiomycetidae</taxon>
        <taxon>Eurotiales</taxon>
        <taxon>Aspergillaceae</taxon>
        <taxon>Monascus</taxon>
    </lineage>
</organism>
<keyword evidence="4" id="KW-1185">Reference proteome</keyword>
<dbReference type="PROSITE" id="PS50235">
    <property type="entry name" value="USP_3"/>
    <property type="match status" value="1"/>
</dbReference>
<dbReference type="Pfam" id="PF00443">
    <property type="entry name" value="UCH"/>
    <property type="match status" value="1"/>
</dbReference>
<reference evidence="3 4" key="1">
    <citation type="submission" date="2019-06" db="EMBL/GenBank/DDBJ databases">
        <title>Wine fermentation using esterase from Monascus purpureus.</title>
        <authorList>
            <person name="Geng C."/>
            <person name="Zhang Y."/>
        </authorList>
    </citation>
    <scope>NUCLEOTIDE SEQUENCE [LARGE SCALE GENOMIC DNA]</scope>
    <source>
        <strain evidence="3">HQ1</strain>
    </source>
</reference>
<evidence type="ECO:0000313" key="4">
    <source>
        <dbReference type="Proteomes" id="UP000319663"/>
    </source>
</evidence>
<dbReference type="CDD" id="cd02257">
    <property type="entry name" value="Peptidase_C19"/>
    <property type="match status" value="1"/>
</dbReference>
<dbReference type="GO" id="GO:0004843">
    <property type="term" value="F:cysteine-type deubiquitinase activity"/>
    <property type="evidence" value="ECO:0007669"/>
    <property type="project" value="InterPro"/>
</dbReference>
<feature type="domain" description="USP" evidence="2">
    <location>
        <begin position="1"/>
        <end position="238"/>
    </location>
</feature>
<dbReference type="PANTHER" id="PTHR24006">
    <property type="entry name" value="UBIQUITIN CARBOXYL-TERMINAL HYDROLASE"/>
    <property type="match status" value="1"/>
</dbReference>
<dbReference type="STRING" id="5098.A0A507QJG5"/>
<dbReference type="PROSITE" id="PS00973">
    <property type="entry name" value="USP_2"/>
    <property type="match status" value="1"/>
</dbReference>
<accession>A0A507QJG5</accession>
<dbReference type="Gene3D" id="3.90.70.10">
    <property type="entry name" value="Cysteine proteinases"/>
    <property type="match status" value="1"/>
</dbReference>
<dbReference type="Proteomes" id="UP000319663">
    <property type="component" value="Unassembled WGS sequence"/>
</dbReference>
<feature type="compositionally biased region" description="Polar residues" evidence="1">
    <location>
        <begin position="376"/>
        <end position="388"/>
    </location>
</feature>
<dbReference type="GO" id="GO:0005634">
    <property type="term" value="C:nucleus"/>
    <property type="evidence" value="ECO:0007669"/>
    <property type="project" value="TreeGrafter"/>
</dbReference>
<evidence type="ECO:0000256" key="1">
    <source>
        <dbReference type="SAM" id="MobiDB-lite"/>
    </source>
</evidence>
<dbReference type="PANTHER" id="PTHR24006:SF908">
    <property type="entry name" value="DEUBIQUITINATING APOPTOTIC INHIBITOR, ISOFORM A"/>
    <property type="match status" value="1"/>
</dbReference>
<dbReference type="InterPro" id="IPR038765">
    <property type="entry name" value="Papain-like_cys_pep_sf"/>
</dbReference>
<dbReference type="AlphaFoldDB" id="A0A507QJG5"/>
<name>A0A507QJG5_MONPU</name>
<evidence type="ECO:0000259" key="2">
    <source>
        <dbReference type="PROSITE" id="PS50235"/>
    </source>
</evidence>
<protein>
    <recommendedName>
        <fullName evidence="2">USP domain-containing protein</fullName>
    </recommendedName>
</protein>
<dbReference type="GO" id="GO:0016579">
    <property type="term" value="P:protein deubiquitination"/>
    <property type="evidence" value="ECO:0007669"/>
    <property type="project" value="InterPro"/>
</dbReference>
<feature type="region of interest" description="Disordered" evidence="1">
    <location>
        <begin position="323"/>
        <end position="388"/>
    </location>
</feature>